<feature type="compositionally biased region" description="Basic and acidic residues" evidence="1">
    <location>
        <begin position="1"/>
        <end position="10"/>
    </location>
</feature>
<dbReference type="EMBL" id="FQUU01000005">
    <property type="protein sequence ID" value="SHF00405.1"/>
    <property type="molecule type" value="Genomic_DNA"/>
</dbReference>
<evidence type="ECO:0000256" key="1">
    <source>
        <dbReference type="SAM" id="MobiDB-lite"/>
    </source>
</evidence>
<dbReference type="AlphaFoldDB" id="A0A1M4Y3X8"/>
<feature type="compositionally biased region" description="Polar residues" evidence="1">
    <location>
        <begin position="11"/>
        <end position="27"/>
    </location>
</feature>
<organism evidence="2 3">
    <name type="scientific">Flavisolibacter ginsengisoli DSM 18119</name>
    <dbReference type="NCBI Taxonomy" id="1121884"/>
    <lineage>
        <taxon>Bacteria</taxon>
        <taxon>Pseudomonadati</taxon>
        <taxon>Bacteroidota</taxon>
        <taxon>Chitinophagia</taxon>
        <taxon>Chitinophagales</taxon>
        <taxon>Chitinophagaceae</taxon>
        <taxon>Flavisolibacter</taxon>
    </lineage>
</organism>
<evidence type="ECO:0000313" key="3">
    <source>
        <dbReference type="Proteomes" id="UP000184048"/>
    </source>
</evidence>
<feature type="region of interest" description="Disordered" evidence="1">
    <location>
        <begin position="1"/>
        <end position="68"/>
    </location>
</feature>
<gene>
    <name evidence="2" type="ORF">SAMN02745131_01585</name>
</gene>
<reference evidence="2 3" key="1">
    <citation type="submission" date="2016-11" db="EMBL/GenBank/DDBJ databases">
        <authorList>
            <person name="Jaros S."/>
            <person name="Januszkiewicz K."/>
            <person name="Wedrychowicz H."/>
        </authorList>
    </citation>
    <scope>NUCLEOTIDE SEQUENCE [LARGE SCALE GENOMIC DNA]</scope>
    <source>
        <strain evidence="2 3">DSM 18119</strain>
    </source>
</reference>
<name>A0A1M4Y3X8_9BACT</name>
<dbReference type="Proteomes" id="UP000184048">
    <property type="component" value="Unassembled WGS sequence"/>
</dbReference>
<sequence>MDNNTNDRTHSGQLESSRETQGNSNLSRTEENRKDNKKDESIGKNMKAAERPRKSFHNDGPGGNYKGY</sequence>
<proteinExistence type="predicted"/>
<feature type="compositionally biased region" description="Basic and acidic residues" evidence="1">
    <location>
        <begin position="28"/>
        <end position="57"/>
    </location>
</feature>
<keyword evidence="3" id="KW-1185">Reference proteome</keyword>
<protein>
    <submittedName>
        <fullName evidence="2">Uncharacterized protein</fullName>
    </submittedName>
</protein>
<evidence type="ECO:0000313" key="2">
    <source>
        <dbReference type="EMBL" id="SHF00405.1"/>
    </source>
</evidence>
<dbReference type="RefSeq" id="WP_139256372.1">
    <property type="nucleotide sequence ID" value="NZ_FQUU01000005.1"/>
</dbReference>
<accession>A0A1M4Y3X8</accession>